<dbReference type="WBParaSite" id="jg20769">
    <property type="protein sequence ID" value="jg20769"/>
    <property type="gene ID" value="jg20769"/>
</dbReference>
<evidence type="ECO:0000313" key="2">
    <source>
        <dbReference type="Proteomes" id="UP000887574"/>
    </source>
</evidence>
<feature type="signal peptide" evidence="1">
    <location>
        <begin position="1"/>
        <end position="15"/>
    </location>
</feature>
<keyword evidence="2" id="KW-1185">Reference proteome</keyword>
<name>A0A915DL95_9BILA</name>
<evidence type="ECO:0000313" key="3">
    <source>
        <dbReference type="WBParaSite" id="jg20769"/>
    </source>
</evidence>
<evidence type="ECO:0000256" key="1">
    <source>
        <dbReference type="SAM" id="SignalP"/>
    </source>
</evidence>
<protein>
    <submittedName>
        <fullName evidence="3">Uncharacterized protein</fullName>
    </submittedName>
</protein>
<dbReference type="AlphaFoldDB" id="A0A915DL95"/>
<proteinExistence type="predicted"/>
<reference evidence="3" key="1">
    <citation type="submission" date="2022-11" db="UniProtKB">
        <authorList>
            <consortium name="WormBaseParasite"/>
        </authorList>
    </citation>
    <scope>IDENTIFICATION</scope>
</reference>
<accession>A0A915DL95</accession>
<sequence length="362" mass="41162">MFLAWSLILTGVSYARHRRLQYVLLKFFYASVDNSLTLICRRRNAHIFQQVQIKRVCSSKCTLYKAPSAPSISQSDSLSSWDVNEEVIYRNENEEVLVKCGKIIIQKREWNFHSSITVFDQCEHIFFIVQVSDKEFISAEWHGLRQFIDDSARSIAQHHNNSLLFLYETSFNNFQNIVFNWSEKALFKDSAVVEELYSIDSESLLAAEKLPPSFPNSKSNNSIESHALPSSLQFTDSDKFSEKAQTSSQLDACNGMSLSRNSFQAILHPLPIQQPYSLLEALYFNELFGKYSHNEDSSTSNSLKLNAKICSSKPINKSDTCLPEHFDDYLSSSLSKVTKEKGENTSTKSSYGATFLVVTPDP</sequence>
<feature type="chain" id="PRO_5037977877" evidence="1">
    <location>
        <begin position="16"/>
        <end position="362"/>
    </location>
</feature>
<keyword evidence="1" id="KW-0732">Signal</keyword>
<dbReference type="Proteomes" id="UP000887574">
    <property type="component" value="Unplaced"/>
</dbReference>
<organism evidence="2 3">
    <name type="scientific">Ditylenchus dipsaci</name>
    <dbReference type="NCBI Taxonomy" id="166011"/>
    <lineage>
        <taxon>Eukaryota</taxon>
        <taxon>Metazoa</taxon>
        <taxon>Ecdysozoa</taxon>
        <taxon>Nematoda</taxon>
        <taxon>Chromadorea</taxon>
        <taxon>Rhabditida</taxon>
        <taxon>Tylenchina</taxon>
        <taxon>Tylenchomorpha</taxon>
        <taxon>Sphaerularioidea</taxon>
        <taxon>Anguinidae</taxon>
        <taxon>Anguininae</taxon>
        <taxon>Ditylenchus</taxon>
    </lineage>
</organism>